<feature type="transmembrane region" description="Helical" evidence="1">
    <location>
        <begin position="418"/>
        <end position="442"/>
    </location>
</feature>
<protein>
    <recommendedName>
        <fullName evidence="4">Secreted protein</fullName>
    </recommendedName>
</protein>
<organism evidence="2 3">
    <name type="scientific">Tsukamurella soli</name>
    <dbReference type="NCBI Taxonomy" id="644556"/>
    <lineage>
        <taxon>Bacteria</taxon>
        <taxon>Bacillati</taxon>
        <taxon>Actinomycetota</taxon>
        <taxon>Actinomycetes</taxon>
        <taxon>Mycobacteriales</taxon>
        <taxon>Tsukamurellaceae</taxon>
        <taxon>Tsukamurella</taxon>
    </lineage>
</organism>
<keyword evidence="3" id="KW-1185">Reference proteome</keyword>
<keyword evidence="1" id="KW-1133">Transmembrane helix</keyword>
<feature type="transmembrane region" description="Helical" evidence="1">
    <location>
        <begin position="216"/>
        <end position="236"/>
    </location>
</feature>
<keyword evidence="1" id="KW-0472">Membrane</keyword>
<evidence type="ECO:0000313" key="2">
    <source>
        <dbReference type="EMBL" id="GAA4407769.1"/>
    </source>
</evidence>
<gene>
    <name evidence="2" type="ORF">GCM10023147_51810</name>
</gene>
<evidence type="ECO:0008006" key="4">
    <source>
        <dbReference type="Google" id="ProtNLM"/>
    </source>
</evidence>
<dbReference type="RefSeq" id="WP_345001851.1">
    <property type="nucleotide sequence ID" value="NZ_BAABFR010000192.1"/>
</dbReference>
<dbReference type="EMBL" id="BAABFR010000192">
    <property type="protein sequence ID" value="GAA4407769.1"/>
    <property type="molecule type" value="Genomic_DNA"/>
</dbReference>
<name>A0ABP8KJS2_9ACTN</name>
<comment type="caution">
    <text evidence="2">The sequence shown here is derived from an EMBL/GenBank/DDBJ whole genome shotgun (WGS) entry which is preliminary data.</text>
</comment>
<feature type="transmembrane region" description="Helical" evidence="1">
    <location>
        <begin position="248"/>
        <end position="271"/>
    </location>
</feature>
<evidence type="ECO:0000256" key="1">
    <source>
        <dbReference type="SAM" id="Phobius"/>
    </source>
</evidence>
<feature type="transmembrane region" description="Helical" evidence="1">
    <location>
        <begin position="40"/>
        <end position="64"/>
    </location>
</feature>
<proteinExistence type="predicted"/>
<dbReference type="Proteomes" id="UP001500635">
    <property type="component" value="Unassembled WGS sequence"/>
</dbReference>
<keyword evidence="1" id="KW-0812">Transmembrane</keyword>
<evidence type="ECO:0000313" key="3">
    <source>
        <dbReference type="Proteomes" id="UP001500635"/>
    </source>
</evidence>
<accession>A0ABP8KJS2</accession>
<sequence>MASTAATTKTSVGSTTETAATRSARRVAALRALARTTPGILLLLAVGVVLASVLAGALTAAGVAHRSRALDALAHRSGPLAVAAQNIYRALSDADATTNSGFLAGGQEVTADRARYTADIAQAGTALALATSAQTSAAAADPDSPVAVLTSGLPVYTGLVETARADNLQGFPVGAAYQREASNLMRTRLLPAAESLYRTQVAERTADQDSAGGFPWLELLFGLVLLAVLVVAQWFVWRRSRRRVNLGLALATAAAAISLLWVLLASLVVMASVHASRTDGSTQTDILTQARIAALNARADETLTLVARGAGGAYEKDYRAMQSDDDGLLDRAADLATDATVRQDERTARAAVDAWNATHAAVRTADDSGDYPAAVQLAVGTAPNGSAAAFDSVDRSLAHAISTTNSAFERNASDAEDALIGAVWAVIVLALVSAAGAVAGIWQRLEEYR</sequence>
<reference evidence="3" key="1">
    <citation type="journal article" date="2019" name="Int. J. Syst. Evol. Microbiol.">
        <title>The Global Catalogue of Microorganisms (GCM) 10K type strain sequencing project: providing services to taxonomists for standard genome sequencing and annotation.</title>
        <authorList>
            <consortium name="The Broad Institute Genomics Platform"/>
            <consortium name="The Broad Institute Genome Sequencing Center for Infectious Disease"/>
            <person name="Wu L."/>
            <person name="Ma J."/>
        </authorList>
    </citation>
    <scope>NUCLEOTIDE SEQUENCE [LARGE SCALE GENOMIC DNA]</scope>
    <source>
        <strain evidence="3">JCM 17688</strain>
    </source>
</reference>